<accession>A0A0F7RYU1</accession>
<dbReference type="EMBL" id="CCFA01002319">
    <property type="protein sequence ID" value="CDS00269.1"/>
    <property type="molecule type" value="Genomic_DNA"/>
</dbReference>
<dbReference type="GO" id="GO:0016491">
    <property type="term" value="F:oxidoreductase activity"/>
    <property type="evidence" value="ECO:0007669"/>
    <property type="project" value="InterPro"/>
</dbReference>
<gene>
    <name evidence="3" type="primary">SSCI39410.1</name>
</gene>
<dbReference type="GO" id="GO:0008610">
    <property type="term" value="P:lipid biosynthetic process"/>
    <property type="evidence" value="ECO:0007669"/>
    <property type="project" value="InterPro"/>
</dbReference>
<sequence length="80" mass="9342">MVALLRPLAATLVIYDREAPMTLSPWLPLMVPAFAVAVDFWFYWYHRILHESSALWQYHRTHHLAKHPTPALTPYADAEQ</sequence>
<feature type="non-terminal residue" evidence="3">
    <location>
        <position position="80"/>
    </location>
</feature>
<name>A0A0F7RYU1_9BASI</name>
<feature type="transmembrane region" description="Helical" evidence="1">
    <location>
        <begin position="26"/>
        <end position="45"/>
    </location>
</feature>
<feature type="domain" description="Fatty acid hydroxylase" evidence="2">
    <location>
        <begin position="33"/>
        <end position="73"/>
    </location>
</feature>
<keyword evidence="4" id="KW-1185">Reference proteome</keyword>
<keyword evidence="1" id="KW-0472">Membrane</keyword>
<keyword evidence="1" id="KW-1133">Transmembrane helix</keyword>
<dbReference type="STRING" id="49012.A0A0F7RYU1"/>
<evidence type="ECO:0000256" key="1">
    <source>
        <dbReference type="SAM" id="Phobius"/>
    </source>
</evidence>
<proteinExistence type="predicted"/>
<reference evidence="4" key="1">
    <citation type="submission" date="2014-06" db="EMBL/GenBank/DDBJ databases">
        <authorList>
            <person name="Berkman P.J."/>
        </authorList>
    </citation>
    <scope>NUCLEOTIDE SEQUENCE [LARGE SCALE GENOMIC DNA]</scope>
</reference>
<protein>
    <recommendedName>
        <fullName evidence="2">Fatty acid hydroxylase domain-containing protein</fullName>
    </recommendedName>
</protein>
<dbReference type="Proteomes" id="UP000242770">
    <property type="component" value="Unassembled WGS sequence"/>
</dbReference>
<dbReference type="InterPro" id="IPR006694">
    <property type="entry name" value="Fatty_acid_hydroxylase"/>
</dbReference>
<evidence type="ECO:0000313" key="4">
    <source>
        <dbReference type="Proteomes" id="UP000242770"/>
    </source>
</evidence>
<dbReference type="GO" id="GO:0005506">
    <property type="term" value="F:iron ion binding"/>
    <property type="evidence" value="ECO:0007669"/>
    <property type="project" value="InterPro"/>
</dbReference>
<dbReference type="AlphaFoldDB" id="A0A0F7RYU1"/>
<organism evidence="3 4">
    <name type="scientific">Sporisorium scitamineum</name>
    <dbReference type="NCBI Taxonomy" id="49012"/>
    <lineage>
        <taxon>Eukaryota</taxon>
        <taxon>Fungi</taxon>
        <taxon>Dikarya</taxon>
        <taxon>Basidiomycota</taxon>
        <taxon>Ustilaginomycotina</taxon>
        <taxon>Ustilaginomycetes</taxon>
        <taxon>Ustilaginales</taxon>
        <taxon>Ustilaginaceae</taxon>
        <taxon>Sporisorium</taxon>
    </lineage>
</organism>
<dbReference type="Pfam" id="PF04116">
    <property type="entry name" value="FA_hydroxylase"/>
    <property type="match status" value="1"/>
</dbReference>
<evidence type="ECO:0000313" key="3">
    <source>
        <dbReference type="EMBL" id="CDS00269.1"/>
    </source>
</evidence>
<evidence type="ECO:0000259" key="2">
    <source>
        <dbReference type="Pfam" id="PF04116"/>
    </source>
</evidence>
<keyword evidence="1" id="KW-0812">Transmembrane</keyword>